<gene>
    <name evidence="6" type="ordered locus">SBI_01427</name>
</gene>
<dbReference type="Gene3D" id="3.40.50.10310">
    <property type="entry name" value="Creatininase"/>
    <property type="match status" value="1"/>
</dbReference>
<keyword evidence="2" id="KW-0479">Metal-binding</keyword>
<proteinExistence type="inferred from homology"/>
<evidence type="ECO:0000256" key="4">
    <source>
        <dbReference type="ARBA" id="ARBA00022833"/>
    </source>
</evidence>
<keyword evidence="3" id="KW-0378">Hydrolase</keyword>
<evidence type="ECO:0000256" key="2">
    <source>
        <dbReference type="ARBA" id="ARBA00022723"/>
    </source>
</evidence>
<dbReference type="KEGG" id="sbh:SBI_01427"/>
<sequence length="294" mass="31456">MVSATGPEKGGDMSVFITGPSGRTVPTGLDVPELAARLGGTGSPVLWEELTWPDAKSTAAGQNAVIIPVGATEQHGPHLPLAVDTRICEAVALGVSALTGVPVLPPLSFGVSASHGDFAGTVALRPETMIAVVEDVIDSLYASGIRQFIQLNGHIWNNGALDVSAEKLRVRHRDARVRALGYVTMYPGPEVDGHVTYGRALMHANYFETSVMLHLAPELVRMELATSHVDLDSFWDYRMDQVSETGVWGRDVTDADPTHGAAEFDRCVLTTARAVSAAVREPWPDPTHRPGRHA</sequence>
<evidence type="ECO:0000313" key="6">
    <source>
        <dbReference type="EMBL" id="ADI04548.1"/>
    </source>
</evidence>
<dbReference type="EMBL" id="CP002047">
    <property type="protein sequence ID" value="ADI04548.1"/>
    <property type="molecule type" value="Genomic_DNA"/>
</dbReference>
<comment type="similarity">
    <text evidence="5">Belongs to the creatininase superfamily.</text>
</comment>
<dbReference type="InterPro" id="IPR024087">
    <property type="entry name" value="Creatininase-like_sf"/>
</dbReference>
<keyword evidence="4" id="KW-0862">Zinc</keyword>
<dbReference type="GO" id="GO:0016811">
    <property type="term" value="F:hydrolase activity, acting on carbon-nitrogen (but not peptide) bonds, in linear amides"/>
    <property type="evidence" value="ECO:0007669"/>
    <property type="project" value="TreeGrafter"/>
</dbReference>
<dbReference type="Pfam" id="PF02633">
    <property type="entry name" value="Creatininase"/>
    <property type="match status" value="1"/>
</dbReference>
<protein>
    <submittedName>
        <fullName evidence="6">Creatininase</fullName>
    </submittedName>
</protein>
<dbReference type="GO" id="GO:0046872">
    <property type="term" value="F:metal ion binding"/>
    <property type="evidence" value="ECO:0007669"/>
    <property type="project" value="UniProtKB-KW"/>
</dbReference>
<dbReference type="PANTHER" id="PTHR35005:SF1">
    <property type="entry name" value="2-AMINO-5-FORMYLAMINO-6-RIBOSYLAMINOPYRIMIDIN-4(3H)-ONE 5'-MONOPHOSPHATE DEFORMYLASE"/>
    <property type="match status" value="1"/>
</dbReference>
<organism evidence="6 7">
    <name type="scientific">Streptomyces bingchenggensis (strain BCW-1)</name>
    <dbReference type="NCBI Taxonomy" id="749414"/>
    <lineage>
        <taxon>Bacteria</taxon>
        <taxon>Bacillati</taxon>
        <taxon>Actinomycetota</taxon>
        <taxon>Actinomycetes</taxon>
        <taxon>Kitasatosporales</taxon>
        <taxon>Streptomycetaceae</taxon>
        <taxon>Streptomyces</taxon>
    </lineage>
</organism>
<dbReference type="eggNOG" id="COG1402">
    <property type="taxonomic scope" value="Bacteria"/>
</dbReference>
<evidence type="ECO:0000256" key="3">
    <source>
        <dbReference type="ARBA" id="ARBA00022801"/>
    </source>
</evidence>
<evidence type="ECO:0000313" key="7">
    <source>
        <dbReference type="Proteomes" id="UP000000377"/>
    </source>
</evidence>
<dbReference type="HOGENOM" id="CLU_055029_4_0_11"/>
<accession>D7CDN3</accession>
<evidence type="ECO:0000256" key="1">
    <source>
        <dbReference type="ARBA" id="ARBA00001947"/>
    </source>
</evidence>
<dbReference type="GO" id="GO:0009231">
    <property type="term" value="P:riboflavin biosynthetic process"/>
    <property type="evidence" value="ECO:0007669"/>
    <property type="project" value="TreeGrafter"/>
</dbReference>
<dbReference type="AlphaFoldDB" id="D7CDN3"/>
<keyword evidence="7" id="KW-1185">Reference proteome</keyword>
<name>D7CDN3_STRBB</name>
<dbReference type="PATRIC" id="fig|749414.3.peg.1464"/>
<evidence type="ECO:0000256" key="5">
    <source>
        <dbReference type="ARBA" id="ARBA00024029"/>
    </source>
</evidence>
<dbReference type="InterPro" id="IPR003785">
    <property type="entry name" value="Creatininase/forma_Hydrolase"/>
</dbReference>
<comment type="cofactor">
    <cofactor evidence="1">
        <name>Zn(2+)</name>
        <dbReference type="ChEBI" id="CHEBI:29105"/>
    </cofactor>
</comment>
<dbReference type="STRING" id="749414.SBI_01427"/>
<dbReference type="Proteomes" id="UP000000377">
    <property type="component" value="Chromosome"/>
</dbReference>
<reference evidence="6 7" key="1">
    <citation type="journal article" date="2010" name="J. Bacteriol.">
        <title>Genome sequence of the milbemycin-producing bacterium Streptomyces bingchenggensis.</title>
        <authorList>
            <person name="Wang X.J."/>
            <person name="Yan Y.J."/>
            <person name="Zhang B."/>
            <person name="An J."/>
            <person name="Wang J.J."/>
            <person name="Tian J."/>
            <person name="Jiang L."/>
            <person name="Chen Y.H."/>
            <person name="Huang S.X."/>
            <person name="Yin M."/>
            <person name="Zhang J."/>
            <person name="Gao A.L."/>
            <person name="Liu C.X."/>
            <person name="Zhu Z.X."/>
            <person name="Xiang W.S."/>
        </authorList>
    </citation>
    <scope>NUCLEOTIDE SEQUENCE [LARGE SCALE GENOMIC DNA]</scope>
    <source>
        <strain evidence="6 7">BCW-1</strain>
    </source>
</reference>
<dbReference type="PANTHER" id="PTHR35005">
    <property type="entry name" value="3-DEHYDRO-SCYLLO-INOSOSE HYDROLASE"/>
    <property type="match status" value="1"/>
</dbReference>
<dbReference type="SUPFAM" id="SSF102215">
    <property type="entry name" value="Creatininase"/>
    <property type="match status" value="1"/>
</dbReference>